<dbReference type="EMBL" id="CAJJDP010000009">
    <property type="protein sequence ID" value="CAD8139496.1"/>
    <property type="molecule type" value="Genomic_DNA"/>
</dbReference>
<reference evidence="1" key="1">
    <citation type="submission" date="2021-01" db="EMBL/GenBank/DDBJ databases">
        <authorList>
            <consortium name="Genoscope - CEA"/>
            <person name="William W."/>
        </authorList>
    </citation>
    <scope>NUCLEOTIDE SEQUENCE</scope>
</reference>
<organism evidence="1 2">
    <name type="scientific">Paramecium octaurelia</name>
    <dbReference type="NCBI Taxonomy" id="43137"/>
    <lineage>
        <taxon>Eukaryota</taxon>
        <taxon>Sar</taxon>
        <taxon>Alveolata</taxon>
        <taxon>Ciliophora</taxon>
        <taxon>Intramacronucleata</taxon>
        <taxon>Oligohymenophorea</taxon>
        <taxon>Peniculida</taxon>
        <taxon>Parameciidae</taxon>
        <taxon>Paramecium</taxon>
    </lineage>
</organism>
<dbReference type="AlphaFoldDB" id="A0A8S1SJ61"/>
<protein>
    <submittedName>
        <fullName evidence="1">Uncharacterized protein</fullName>
    </submittedName>
</protein>
<evidence type="ECO:0000313" key="1">
    <source>
        <dbReference type="EMBL" id="CAD8139496.1"/>
    </source>
</evidence>
<comment type="caution">
    <text evidence="1">The sequence shown here is derived from an EMBL/GenBank/DDBJ whole genome shotgun (WGS) entry which is preliminary data.</text>
</comment>
<dbReference type="Proteomes" id="UP000683925">
    <property type="component" value="Unassembled WGS sequence"/>
</dbReference>
<accession>A0A8S1SJ61</accession>
<proteinExistence type="predicted"/>
<name>A0A8S1SJ61_PAROT</name>
<keyword evidence="2" id="KW-1185">Reference proteome</keyword>
<evidence type="ECO:0000313" key="2">
    <source>
        <dbReference type="Proteomes" id="UP000683925"/>
    </source>
</evidence>
<sequence length="95" mass="11034">MQFQQINQIDNKELISICHCLDCGGGINKKILISKREYIQINSKSKRFPASPQLSIQPQHVRPSNRDLSLFGSPAHYNISQYNFYVINIPNRLFR</sequence>
<gene>
    <name evidence="1" type="ORF">POCTA_138.1.T0100456</name>
</gene>